<evidence type="ECO:0000313" key="8">
    <source>
        <dbReference type="EMBL" id="PWC26721.1"/>
    </source>
</evidence>
<dbReference type="InterPro" id="IPR036259">
    <property type="entry name" value="MFS_trans_sf"/>
</dbReference>
<evidence type="ECO:0000313" key="9">
    <source>
        <dbReference type="Proteomes" id="UP000245048"/>
    </source>
</evidence>
<dbReference type="PANTHER" id="PTHR43124:SF3">
    <property type="entry name" value="CHLORAMPHENICOL EFFLUX PUMP RV0191"/>
    <property type="match status" value="1"/>
</dbReference>
<organism evidence="8 9">
    <name type="scientific">Teichococcus aestuarii</name>
    <dbReference type="NCBI Taxonomy" id="568898"/>
    <lineage>
        <taxon>Bacteria</taxon>
        <taxon>Pseudomonadati</taxon>
        <taxon>Pseudomonadota</taxon>
        <taxon>Alphaproteobacteria</taxon>
        <taxon>Acetobacterales</taxon>
        <taxon>Roseomonadaceae</taxon>
        <taxon>Roseomonas</taxon>
    </lineage>
</organism>
<protein>
    <submittedName>
        <fullName evidence="8">MFS transporter</fullName>
    </submittedName>
</protein>
<dbReference type="EMBL" id="PDOA01000026">
    <property type="protein sequence ID" value="PWC26721.1"/>
    <property type="molecule type" value="Genomic_DNA"/>
</dbReference>
<dbReference type="GO" id="GO:0022857">
    <property type="term" value="F:transmembrane transporter activity"/>
    <property type="evidence" value="ECO:0007669"/>
    <property type="project" value="InterPro"/>
</dbReference>
<feature type="transmembrane region" description="Helical" evidence="6">
    <location>
        <begin position="236"/>
        <end position="257"/>
    </location>
</feature>
<dbReference type="PANTHER" id="PTHR43124">
    <property type="entry name" value="PURINE EFFLUX PUMP PBUE"/>
    <property type="match status" value="1"/>
</dbReference>
<feature type="transmembrane region" description="Helical" evidence="6">
    <location>
        <begin position="326"/>
        <end position="346"/>
    </location>
</feature>
<name>A0A2U1UYQ2_9PROT</name>
<evidence type="ECO:0000256" key="2">
    <source>
        <dbReference type="ARBA" id="ARBA00022475"/>
    </source>
</evidence>
<keyword evidence="9" id="KW-1185">Reference proteome</keyword>
<evidence type="ECO:0000259" key="7">
    <source>
        <dbReference type="PROSITE" id="PS50850"/>
    </source>
</evidence>
<dbReference type="InterPro" id="IPR020846">
    <property type="entry name" value="MFS_dom"/>
</dbReference>
<keyword evidence="2" id="KW-1003">Cell membrane</keyword>
<feature type="transmembrane region" description="Helical" evidence="6">
    <location>
        <begin position="101"/>
        <end position="123"/>
    </location>
</feature>
<evidence type="ECO:0000256" key="4">
    <source>
        <dbReference type="ARBA" id="ARBA00022989"/>
    </source>
</evidence>
<keyword evidence="3 6" id="KW-0812">Transmembrane</keyword>
<dbReference type="RefSeq" id="WP_109519039.1">
    <property type="nucleotide sequence ID" value="NZ_PDOA01000026.1"/>
</dbReference>
<keyword evidence="4 6" id="KW-1133">Transmembrane helix</keyword>
<proteinExistence type="predicted"/>
<gene>
    <name evidence="8" type="ORF">CR165_21800</name>
</gene>
<dbReference type="Proteomes" id="UP000245048">
    <property type="component" value="Unassembled WGS sequence"/>
</dbReference>
<reference evidence="9" key="1">
    <citation type="submission" date="2017-10" db="EMBL/GenBank/DDBJ databases">
        <authorList>
            <person name="Toshchakov S.V."/>
            <person name="Goeva M.A."/>
        </authorList>
    </citation>
    <scope>NUCLEOTIDE SEQUENCE [LARGE SCALE GENOMIC DNA]</scope>
    <source>
        <strain evidence="9">JR1/69-1-13</strain>
    </source>
</reference>
<feature type="transmembrane region" description="Helical" evidence="6">
    <location>
        <begin position="204"/>
        <end position="224"/>
    </location>
</feature>
<dbReference type="GO" id="GO:0005886">
    <property type="term" value="C:plasma membrane"/>
    <property type="evidence" value="ECO:0007669"/>
    <property type="project" value="UniProtKB-SubCell"/>
</dbReference>
<dbReference type="Gene3D" id="1.20.1250.20">
    <property type="entry name" value="MFS general substrate transporter like domains"/>
    <property type="match status" value="1"/>
</dbReference>
<evidence type="ECO:0000256" key="6">
    <source>
        <dbReference type="SAM" id="Phobius"/>
    </source>
</evidence>
<feature type="domain" description="Major facilitator superfamily (MFS) profile" evidence="7">
    <location>
        <begin position="11"/>
        <end position="381"/>
    </location>
</feature>
<dbReference type="OrthoDB" id="2957247at2"/>
<feature type="transmembrane region" description="Helical" evidence="6">
    <location>
        <begin position="49"/>
        <end position="69"/>
    </location>
</feature>
<sequence>MRPAARDGNLVAAGFALTALTYGLGRFAYGLLLPQLREALSLGTVAAGWIGGGAFAAYCAGVLLAALGGDRLGERGVAVLAGLTATAGLGLVALAPSVPVLGAALALAGLSTGLTSPPLASAVARRFAAPARPSANGTINAGTAAGIVLSGAAALAFAAAWRELYALFALAGAAVTAWLWFAVPPGRDGPSAGAPARGLARPGLAPLCAAAFLMGASSTVVWTFGADMLRGEAGFAGARIAAAWMVLGLGGLAGGLTGRLVGHLGTGRAHRLALSGMVLGYALLAMAPALPTLAFAAMALFGAAYIASSGVLLIRGTALLADRAGLGLGIPFLAIAVGQMVGAPLLGAVLAGSGALAALALSAALAGGAMAWRMGAAPQPAAAAPVASRHQKGDRP</sequence>
<dbReference type="InterPro" id="IPR011701">
    <property type="entry name" value="MFS"/>
</dbReference>
<dbReference type="SUPFAM" id="SSF103473">
    <property type="entry name" value="MFS general substrate transporter"/>
    <property type="match status" value="1"/>
</dbReference>
<feature type="transmembrane region" description="Helical" evidence="6">
    <location>
        <begin position="135"/>
        <end position="158"/>
    </location>
</feature>
<evidence type="ECO:0000256" key="5">
    <source>
        <dbReference type="ARBA" id="ARBA00023136"/>
    </source>
</evidence>
<dbReference type="InterPro" id="IPR050189">
    <property type="entry name" value="MFS_Efflux_Transporters"/>
</dbReference>
<keyword evidence="5 6" id="KW-0472">Membrane</keyword>
<evidence type="ECO:0000256" key="1">
    <source>
        <dbReference type="ARBA" id="ARBA00004651"/>
    </source>
</evidence>
<feature type="transmembrane region" description="Helical" evidence="6">
    <location>
        <begin position="164"/>
        <end position="183"/>
    </location>
</feature>
<dbReference type="Pfam" id="PF07690">
    <property type="entry name" value="MFS_1"/>
    <property type="match status" value="1"/>
</dbReference>
<feature type="transmembrane region" description="Helical" evidence="6">
    <location>
        <begin position="269"/>
        <end position="287"/>
    </location>
</feature>
<comment type="caution">
    <text evidence="8">The sequence shown here is derived from an EMBL/GenBank/DDBJ whole genome shotgun (WGS) entry which is preliminary data.</text>
</comment>
<evidence type="ECO:0000256" key="3">
    <source>
        <dbReference type="ARBA" id="ARBA00022692"/>
    </source>
</evidence>
<feature type="transmembrane region" description="Helical" evidence="6">
    <location>
        <begin position="293"/>
        <end position="314"/>
    </location>
</feature>
<feature type="transmembrane region" description="Helical" evidence="6">
    <location>
        <begin position="352"/>
        <end position="372"/>
    </location>
</feature>
<dbReference type="AlphaFoldDB" id="A0A2U1UYQ2"/>
<comment type="subcellular location">
    <subcellularLocation>
        <location evidence="1">Cell membrane</location>
        <topology evidence="1">Multi-pass membrane protein</topology>
    </subcellularLocation>
</comment>
<feature type="transmembrane region" description="Helical" evidence="6">
    <location>
        <begin position="76"/>
        <end position="95"/>
    </location>
</feature>
<dbReference type="PROSITE" id="PS50850">
    <property type="entry name" value="MFS"/>
    <property type="match status" value="1"/>
</dbReference>
<accession>A0A2U1UYQ2</accession>